<dbReference type="InterPro" id="IPR050291">
    <property type="entry name" value="CDF_Transporter"/>
</dbReference>
<dbReference type="FunFam" id="1.20.1510.10:FF:000006">
    <property type="entry name" value="Divalent cation efflux transporter"/>
    <property type="match status" value="1"/>
</dbReference>
<accession>A0A011P1H3</accession>
<gene>
    <name evidence="11" type="ORF">AW11_01941</name>
</gene>
<evidence type="ECO:0000256" key="6">
    <source>
        <dbReference type="ARBA" id="ARBA00023136"/>
    </source>
</evidence>
<dbReference type="InterPro" id="IPR027470">
    <property type="entry name" value="Cation_efflux_CTD"/>
</dbReference>
<keyword evidence="3" id="KW-0813">Transport</keyword>
<dbReference type="Gene3D" id="1.20.1510.10">
    <property type="entry name" value="Cation efflux protein transmembrane domain"/>
    <property type="match status" value="1"/>
</dbReference>
<evidence type="ECO:0000259" key="9">
    <source>
        <dbReference type="Pfam" id="PF01545"/>
    </source>
</evidence>
<proteinExistence type="inferred from homology"/>
<evidence type="ECO:0000313" key="11">
    <source>
        <dbReference type="EMBL" id="EXI88838.1"/>
    </source>
</evidence>
<dbReference type="PANTHER" id="PTHR43840:SF15">
    <property type="entry name" value="MITOCHONDRIAL METAL TRANSPORTER 1-RELATED"/>
    <property type="match status" value="1"/>
</dbReference>
<evidence type="ECO:0000256" key="1">
    <source>
        <dbReference type="ARBA" id="ARBA00004141"/>
    </source>
</evidence>
<feature type="domain" description="Cation efflux protein cytoplasmic" evidence="10">
    <location>
        <begin position="237"/>
        <end position="310"/>
    </location>
</feature>
<keyword evidence="4 8" id="KW-0812">Transmembrane</keyword>
<evidence type="ECO:0000256" key="5">
    <source>
        <dbReference type="ARBA" id="ARBA00022989"/>
    </source>
</evidence>
<dbReference type="GO" id="GO:0008324">
    <property type="term" value="F:monoatomic cation transmembrane transporter activity"/>
    <property type="evidence" value="ECO:0007669"/>
    <property type="project" value="InterPro"/>
</dbReference>
<dbReference type="PANTHER" id="PTHR43840">
    <property type="entry name" value="MITOCHONDRIAL METAL TRANSPORTER 1-RELATED"/>
    <property type="match status" value="1"/>
</dbReference>
<feature type="transmembrane region" description="Helical" evidence="8">
    <location>
        <begin position="181"/>
        <end position="201"/>
    </location>
</feature>
<reference evidence="11" key="1">
    <citation type="submission" date="2014-02" db="EMBL/GenBank/DDBJ databases">
        <title>Expanding our view of genomic diversity in Candidatus Accumulibacter clades.</title>
        <authorList>
            <person name="Skennerton C.T."/>
            <person name="Barr J.J."/>
            <person name="Slater F.R."/>
            <person name="Bond P.L."/>
            <person name="Tyson G.W."/>
        </authorList>
    </citation>
    <scope>NUCLEOTIDE SEQUENCE [LARGE SCALE GENOMIC DNA]</scope>
</reference>
<comment type="subcellular location">
    <subcellularLocation>
        <location evidence="1">Membrane</location>
        <topology evidence="1">Multi-pass membrane protein</topology>
    </subcellularLocation>
</comment>
<evidence type="ECO:0000256" key="2">
    <source>
        <dbReference type="ARBA" id="ARBA00008114"/>
    </source>
</evidence>
<dbReference type="STRING" id="1454004.AW11_01941"/>
<dbReference type="EMBL" id="JEMY01000024">
    <property type="protein sequence ID" value="EXI88838.1"/>
    <property type="molecule type" value="Genomic_DNA"/>
</dbReference>
<dbReference type="AlphaFoldDB" id="A0A011P1H3"/>
<dbReference type="Pfam" id="PF16916">
    <property type="entry name" value="ZT_dimer"/>
    <property type="match status" value="1"/>
</dbReference>
<organism evidence="11 12">
    <name type="scientific">Accumulibacter regalis</name>
    <dbReference type="NCBI Taxonomy" id="522306"/>
    <lineage>
        <taxon>Bacteria</taxon>
        <taxon>Pseudomonadati</taxon>
        <taxon>Pseudomonadota</taxon>
        <taxon>Betaproteobacteria</taxon>
        <taxon>Candidatus Accumulibacter</taxon>
    </lineage>
</organism>
<dbReference type="SUPFAM" id="SSF161111">
    <property type="entry name" value="Cation efflux protein transmembrane domain-like"/>
    <property type="match status" value="1"/>
</dbReference>
<dbReference type="eggNOG" id="COG0053">
    <property type="taxonomic scope" value="Bacteria"/>
</dbReference>
<evidence type="ECO:0000256" key="3">
    <source>
        <dbReference type="ARBA" id="ARBA00022448"/>
    </source>
</evidence>
<dbReference type="GO" id="GO:0016020">
    <property type="term" value="C:membrane"/>
    <property type="evidence" value="ECO:0007669"/>
    <property type="project" value="UniProtKB-SubCell"/>
</dbReference>
<dbReference type="SUPFAM" id="SSF160240">
    <property type="entry name" value="Cation efflux protein cytoplasmic domain-like"/>
    <property type="match status" value="1"/>
</dbReference>
<feature type="transmembrane region" description="Helical" evidence="8">
    <location>
        <begin position="37"/>
        <end position="56"/>
    </location>
</feature>
<dbReference type="InterPro" id="IPR002524">
    <property type="entry name" value="Cation_efflux"/>
</dbReference>
<keyword evidence="12" id="KW-1185">Reference proteome</keyword>
<evidence type="ECO:0000313" key="12">
    <source>
        <dbReference type="Proteomes" id="UP000022141"/>
    </source>
</evidence>
<evidence type="ECO:0000256" key="8">
    <source>
        <dbReference type="SAM" id="Phobius"/>
    </source>
</evidence>
<dbReference type="InterPro" id="IPR036837">
    <property type="entry name" value="Cation_efflux_CTD_sf"/>
</dbReference>
<sequence length="407" mass="43987">MTTPPREVTPPMSTGNAAPEISFDDPGRHAMTQRCTWISVAVNVLLTAAQVVAGIIANSQALIADGMHSLSDLVCDFLVLFAAHHSKDPADESHPYGHARIETAASFALGAILAATGGAIIWSAGMKLQDLGSLPPVAPLALWTALLALVAKEALFRYMLHVGESLRSPMLVANAWHARSDAASSLVVAVGIGGNLMGFVFADSVAAVIVGFMIVRMGVVFSWEALQELIDTGLSVDEVDSIRQVIIDTQGVGSLHELRTRRMAHRSLVDAHVCVNPRISVSEGHRIAEATRKRVLDSHPTVSDVLVHVDVEDDVDHDSKSQNMPDRSELMGFLAPVLATLPKPQRVVLHYLNGRVEAEIFLPCEILSDPTLVSTAEREFAERLRAHPLLGALSINYRQRIFPVRRG</sequence>
<feature type="region of interest" description="Disordered" evidence="7">
    <location>
        <begin position="1"/>
        <end position="25"/>
    </location>
</feature>
<dbReference type="PATRIC" id="fig|1454004.3.peg.2004"/>
<evidence type="ECO:0000259" key="10">
    <source>
        <dbReference type="Pfam" id="PF16916"/>
    </source>
</evidence>
<comment type="similarity">
    <text evidence="2">Belongs to the cation diffusion facilitator (CDF) transporter (TC 2.A.4) family.</text>
</comment>
<dbReference type="Gene3D" id="3.30.70.1350">
    <property type="entry name" value="Cation efflux protein, cytoplasmic domain"/>
    <property type="match status" value="1"/>
</dbReference>
<keyword evidence="5 8" id="KW-1133">Transmembrane helix</keyword>
<keyword evidence="6 8" id="KW-0472">Membrane</keyword>
<protein>
    <submittedName>
        <fullName evidence="11">Cation efflux system proteinc</fullName>
    </submittedName>
</protein>
<name>A0A011P1H3_ACCRE</name>
<feature type="transmembrane region" description="Helical" evidence="8">
    <location>
        <begin position="104"/>
        <end position="125"/>
    </location>
</feature>
<dbReference type="NCBIfam" id="TIGR01297">
    <property type="entry name" value="CDF"/>
    <property type="match status" value="1"/>
</dbReference>
<dbReference type="InterPro" id="IPR027469">
    <property type="entry name" value="Cation_efflux_TMD_sf"/>
</dbReference>
<dbReference type="InterPro" id="IPR058533">
    <property type="entry name" value="Cation_efflux_TM"/>
</dbReference>
<comment type="caution">
    <text evidence="11">The sequence shown here is derived from an EMBL/GenBank/DDBJ whole genome shotgun (WGS) entry which is preliminary data.</text>
</comment>
<feature type="domain" description="Cation efflux protein transmembrane" evidence="9">
    <location>
        <begin position="37"/>
        <end position="230"/>
    </location>
</feature>
<evidence type="ECO:0000256" key="4">
    <source>
        <dbReference type="ARBA" id="ARBA00022692"/>
    </source>
</evidence>
<feature type="transmembrane region" description="Helical" evidence="8">
    <location>
        <begin position="137"/>
        <end position="160"/>
    </location>
</feature>
<dbReference type="Proteomes" id="UP000022141">
    <property type="component" value="Unassembled WGS sequence"/>
</dbReference>
<dbReference type="Pfam" id="PF01545">
    <property type="entry name" value="Cation_efflux"/>
    <property type="match status" value="1"/>
</dbReference>
<evidence type="ECO:0000256" key="7">
    <source>
        <dbReference type="SAM" id="MobiDB-lite"/>
    </source>
</evidence>